<name>C9LWP1_SELS3</name>
<evidence type="ECO:0000313" key="1">
    <source>
        <dbReference type="EMBL" id="EEX76789.1"/>
    </source>
</evidence>
<evidence type="ECO:0000313" key="2">
    <source>
        <dbReference type="Proteomes" id="UP000003505"/>
    </source>
</evidence>
<reference evidence="1 2" key="1">
    <citation type="submission" date="2009-09" db="EMBL/GenBank/DDBJ databases">
        <authorList>
            <person name="Weinstock G."/>
            <person name="Sodergren E."/>
            <person name="Clifton S."/>
            <person name="Fulton L."/>
            <person name="Fulton B."/>
            <person name="Courtney L."/>
            <person name="Fronick C."/>
            <person name="Harrison M."/>
            <person name="Strong C."/>
            <person name="Farmer C."/>
            <person name="Delahaunty K."/>
            <person name="Markovic C."/>
            <person name="Hall O."/>
            <person name="Minx P."/>
            <person name="Tomlinson C."/>
            <person name="Mitreva M."/>
            <person name="Nelson J."/>
            <person name="Hou S."/>
            <person name="Wollam A."/>
            <person name="Pepin K.H."/>
            <person name="Johnson M."/>
            <person name="Bhonagiri V."/>
            <person name="Nash W.E."/>
            <person name="Warren W."/>
            <person name="Chinwalla A."/>
            <person name="Mardis E.R."/>
            <person name="Wilson R.K."/>
        </authorList>
    </citation>
    <scope>NUCLEOTIDE SEQUENCE [LARGE SCALE GENOMIC DNA]</scope>
    <source>
        <strain evidence="2">ATCC 35185 / DSM 20758 / VPI D19B-28</strain>
    </source>
</reference>
<sequence>MISAGKPFDWQEFCLRGQADRRCVLSRYFAIGSIVHAAGSAGD</sequence>
<dbReference type="EMBL" id="ACKP02000044">
    <property type="protein sequence ID" value="EEX76789.1"/>
    <property type="molecule type" value="Genomic_DNA"/>
</dbReference>
<dbReference type="AlphaFoldDB" id="C9LWP1"/>
<comment type="caution">
    <text evidence="1">The sequence shown here is derived from an EMBL/GenBank/DDBJ whole genome shotgun (WGS) entry which is preliminary data.</text>
</comment>
<protein>
    <submittedName>
        <fullName evidence="1">Uncharacterized protein</fullName>
    </submittedName>
</protein>
<proteinExistence type="predicted"/>
<organism evidence="1 2">
    <name type="scientific">Selenomonas sputigena (strain ATCC 35185 / DSM 20758 / CCUG 44933 / VPI D19B-28)</name>
    <dbReference type="NCBI Taxonomy" id="546271"/>
    <lineage>
        <taxon>Bacteria</taxon>
        <taxon>Bacillati</taxon>
        <taxon>Bacillota</taxon>
        <taxon>Negativicutes</taxon>
        <taxon>Selenomonadales</taxon>
        <taxon>Selenomonadaceae</taxon>
        <taxon>Selenomonas</taxon>
    </lineage>
</organism>
<dbReference type="Proteomes" id="UP000003505">
    <property type="component" value="Unassembled WGS sequence"/>
</dbReference>
<gene>
    <name evidence="1" type="ORF">SELSPUOL_01896</name>
</gene>
<accession>C9LWP1</accession>